<dbReference type="OrthoDB" id="4167490at2759"/>
<dbReference type="EMBL" id="JAGPXD010000004">
    <property type="protein sequence ID" value="KAH7358275.1"/>
    <property type="molecule type" value="Genomic_DNA"/>
</dbReference>
<accession>A0A8K0TGR0</accession>
<dbReference type="AlphaFoldDB" id="A0A8K0TGR0"/>
<dbReference type="Proteomes" id="UP000813385">
    <property type="component" value="Unassembled WGS sequence"/>
</dbReference>
<evidence type="ECO:0000313" key="2">
    <source>
        <dbReference type="Proteomes" id="UP000813385"/>
    </source>
</evidence>
<sequence>MKLTPIKVRGKRTTNAPKKRKMADLTIADAVEPPRKFSKRRAKKSLLEREIPLEIMERFFILSENTNFPLCSPLLGRLLSGRHTLVATVIAAFGPTWEIGFGFKYIEDCWSFLGQPTPTGNPVFQSAILECRWATVDLLLEAQQKWGRSRLRPGQEMHGHLPGLALPGSFPPSKAAWAAWIEQQPDVVGPYSYSPSQELLKVADVQHLVPAPDFGPFIQRTDLNSSAATRLGGEEIKLFDVHALLEKDMQELRESIKSTPHTKPWTLSTYTDFFLDVHPRTIIPNHLITGPWDKEKIERLIWLRRGGAVLHESQSWELRQKAFYNAFHNTKASGATDSLVACLFLLGDFFWEFEFVGDNARYKTKRCAWPKHAMVEMHNELAGLNPKCTTNRLLDELEAALNSLE</sequence>
<comment type="caution">
    <text evidence="1">The sequence shown here is derived from an EMBL/GenBank/DDBJ whole genome shotgun (WGS) entry which is preliminary data.</text>
</comment>
<evidence type="ECO:0000313" key="1">
    <source>
        <dbReference type="EMBL" id="KAH7358275.1"/>
    </source>
</evidence>
<gene>
    <name evidence="1" type="ORF">B0T11DRAFT_330093</name>
</gene>
<organism evidence="1 2">
    <name type="scientific">Plectosphaerella cucumerina</name>
    <dbReference type="NCBI Taxonomy" id="40658"/>
    <lineage>
        <taxon>Eukaryota</taxon>
        <taxon>Fungi</taxon>
        <taxon>Dikarya</taxon>
        <taxon>Ascomycota</taxon>
        <taxon>Pezizomycotina</taxon>
        <taxon>Sordariomycetes</taxon>
        <taxon>Hypocreomycetidae</taxon>
        <taxon>Glomerellales</taxon>
        <taxon>Plectosphaerellaceae</taxon>
        <taxon>Plectosphaerella</taxon>
    </lineage>
</organism>
<name>A0A8K0TGR0_9PEZI</name>
<proteinExistence type="predicted"/>
<protein>
    <submittedName>
        <fullName evidence="1">Uncharacterized protein</fullName>
    </submittedName>
</protein>
<reference evidence="1" key="1">
    <citation type="journal article" date="2021" name="Nat. Commun.">
        <title>Genetic determinants of endophytism in the Arabidopsis root mycobiome.</title>
        <authorList>
            <person name="Mesny F."/>
            <person name="Miyauchi S."/>
            <person name="Thiergart T."/>
            <person name="Pickel B."/>
            <person name="Atanasova L."/>
            <person name="Karlsson M."/>
            <person name="Huettel B."/>
            <person name="Barry K.W."/>
            <person name="Haridas S."/>
            <person name="Chen C."/>
            <person name="Bauer D."/>
            <person name="Andreopoulos W."/>
            <person name="Pangilinan J."/>
            <person name="LaButti K."/>
            <person name="Riley R."/>
            <person name="Lipzen A."/>
            <person name="Clum A."/>
            <person name="Drula E."/>
            <person name="Henrissat B."/>
            <person name="Kohler A."/>
            <person name="Grigoriev I.V."/>
            <person name="Martin F.M."/>
            <person name="Hacquard S."/>
        </authorList>
    </citation>
    <scope>NUCLEOTIDE SEQUENCE</scope>
    <source>
        <strain evidence="1">MPI-CAGE-AT-0016</strain>
    </source>
</reference>
<keyword evidence="2" id="KW-1185">Reference proteome</keyword>